<dbReference type="PANTHER" id="PTHR32315">
    <property type="entry name" value="ADENINE PHOSPHORIBOSYLTRANSFERASE"/>
    <property type="match status" value="1"/>
</dbReference>
<dbReference type="Gene3D" id="3.40.50.2020">
    <property type="match status" value="1"/>
</dbReference>
<dbReference type="GO" id="GO:0002055">
    <property type="term" value="F:adenine binding"/>
    <property type="evidence" value="ECO:0007669"/>
    <property type="project" value="TreeGrafter"/>
</dbReference>
<evidence type="ECO:0000256" key="6">
    <source>
        <dbReference type="ARBA" id="ARBA00011738"/>
    </source>
</evidence>
<name>A0A0D6L693_9BILA</name>
<comment type="subcellular location">
    <subcellularLocation>
        <location evidence="3">Cytoplasm</location>
    </subcellularLocation>
</comment>
<keyword evidence="10 13" id="KW-0808">Transferase</keyword>
<evidence type="ECO:0000256" key="11">
    <source>
        <dbReference type="ARBA" id="ARBA00022726"/>
    </source>
</evidence>
<dbReference type="NCBIfam" id="NF002636">
    <property type="entry name" value="PRK02304.1-5"/>
    <property type="match status" value="1"/>
</dbReference>
<dbReference type="InterPro" id="IPR000836">
    <property type="entry name" value="PRTase_dom"/>
</dbReference>
<keyword evidence="8" id="KW-0963">Cytoplasm</keyword>
<dbReference type="GO" id="GO:0016208">
    <property type="term" value="F:AMP binding"/>
    <property type="evidence" value="ECO:0007669"/>
    <property type="project" value="TreeGrafter"/>
</dbReference>
<dbReference type="GO" id="GO:0005737">
    <property type="term" value="C:cytoplasm"/>
    <property type="evidence" value="ECO:0007669"/>
    <property type="project" value="UniProtKB-SubCell"/>
</dbReference>
<comment type="subunit">
    <text evidence="6">Homodimer.</text>
</comment>
<evidence type="ECO:0000256" key="9">
    <source>
        <dbReference type="ARBA" id="ARBA00022676"/>
    </source>
</evidence>
<gene>
    <name evidence="13" type="ORF">ANCCEY_13753</name>
</gene>
<evidence type="ECO:0000256" key="10">
    <source>
        <dbReference type="ARBA" id="ARBA00022679"/>
    </source>
</evidence>
<keyword evidence="14" id="KW-1185">Reference proteome</keyword>
<dbReference type="Proteomes" id="UP000054495">
    <property type="component" value="Unassembled WGS sequence"/>
</dbReference>
<dbReference type="GO" id="GO:0006168">
    <property type="term" value="P:adenine salvage"/>
    <property type="evidence" value="ECO:0007669"/>
    <property type="project" value="TreeGrafter"/>
</dbReference>
<dbReference type="GO" id="GO:0003999">
    <property type="term" value="F:adenine phosphoribosyltransferase activity"/>
    <property type="evidence" value="ECO:0007669"/>
    <property type="project" value="UniProtKB-EC"/>
</dbReference>
<comment type="similarity">
    <text evidence="5">Belongs to the purine/pyrimidine phosphoribosyltransferase family.</text>
</comment>
<dbReference type="EC" id="2.4.2.7" evidence="7"/>
<dbReference type="AlphaFoldDB" id="A0A0D6L693"/>
<dbReference type="FunFam" id="3.40.50.2020:FF:000004">
    <property type="entry name" value="Adenine phosphoribosyltransferase"/>
    <property type="match status" value="1"/>
</dbReference>
<dbReference type="GO" id="GO:0044209">
    <property type="term" value="P:AMP salvage"/>
    <property type="evidence" value="ECO:0007669"/>
    <property type="project" value="TreeGrafter"/>
</dbReference>
<dbReference type="SUPFAM" id="SSF53271">
    <property type="entry name" value="PRTase-like"/>
    <property type="match status" value="1"/>
</dbReference>
<evidence type="ECO:0000256" key="3">
    <source>
        <dbReference type="ARBA" id="ARBA00004496"/>
    </source>
</evidence>
<evidence type="ECO:0000256" key="5">
    <source>
        <dbReference type="ARBA" id="ARBA00008391"/>
    </source>
</evidence>
<feature type="domain" description="Phosphoribosyltransferase" evidence="12">
    <location>
        <begin position="48"/>
        <end position="166"/>
    </location>
</feature>
<dbReference type="GO" id="GO:0006166">
    <property type="term" value="P:purine ribonucleoside salvage"/>
    <property type="evidence" value="ECO:0007669"/>
    <property type="project" value="UniProtKB-KW"/>
</dbReference>
<organism evidence="13 14">
    <name type="scientific">Ancylostoma ceylanicum</name>
    <dbReference type="NCBI Taxonomy" id="53326"/>
    <lineage>
        <taxon>Eukaryota</taxon>
        <taxon>Metazoa</taxon>
        <taxon>Ecdysozoa</taxon>
        <taxon>Nematoda</taxon>
        <taxon>Chromadorea</taxon>
        <taxon>Rhabditida</taxon>
        <taxon>Rhabditina</taxon>
        <taxon>Rhabditomorpha</taxon>
        <taxon>Strongyloidea</taxon>
        <taxon>Ancylostomatidae</taxon>
        <taxon>Ancylostomatinae</taxon>
        <taxon>Ancylostoma</taxon>
    </lineage>
</organism>
<evidence type="ECO:0000313" key="14">
    <source>
        <dbReference type="Proteomes" id="UP000054495"/>
    </source>
</evidence>
<comment type="pathway">
    <text evidence="4">Purine metabolism; AMP biosynthesis via salvage pathway; AMP from adenine: step 1/1.</text>
</comment>
<protein>
    <recommendedName>
        <fullName evidence="7">adenine phosphoribosyltransferase</fullName>
        <ecNumber evidence="7">2.4.2.7</ecNumber>
    </recommendedName>
</protein>
<dbReference type="CDD" id="cd06223">
    <property type="entry name" value="PRTases_typeI"/>
    <property type="match status" value="1"/>
</dbReference>
<evidence type="ECO:0000256" key="4">
    <source>
        <dbReference type="ARBA" id="ARBA00004659"/>
    </source>
</evidence>
<keyword evidence="9 13" id="KW-0328">Glycosyltransferase</keyword>
<dbReference type="PANTHER" id="PTHR32315:SF3">
    <property type="entry name" value="ADENINE PHOSPHORIBOSYLTRANSFERASE"/>
    <property type="match status" value="1"/>
</dbReference>
<evidence type="ECO:0000313" key="13">
    <source>
        <dbReference type="EMBL" id="EPB67160.1"/>
    </source>
</evidence>
<proteinExistence type="inferred from homology"/>
<accession>A0A0D6L693</accession>
<evidence type="ECO:0000256" key="1">
    <source>
        <dbReference type="ARBA" id="ARBA00000868"/>
    </source>
</evidence>
<evidence type="ECO:0000259" key="12">
    <source>
        <dbReference type="Pfam" id="PF00156"/>
    </source>
</evidence>
<evidence type="ECO:0000256" key="7">
    <source>
        <dbReference type="ARBA" id="ARBA00011893"/>
    </source>
</evidence>
<dbReference type="InterPro" id="IPR050054">
    <property type="entry name" value="UPRTase/APRTase"/>
</dbReference>
<dbReference type="InterPro" id="IPR029057">
    <property type="entry name" value="PRTase-like"/>
</dbReference>
<dbReference type="Pfam" id="PF00156">
    <property type="entry name" value="Pribosyltran"/>
    <property type="match status" value="1"/>
</dbReference>
<reference evidence="13 14" key="1">
    <citation type="submission" date="2013-05" db="EMBL/GenBank/DDBJ databases">
        <title>Draft genome of the parasitic nematode Anyclostoma ceylanicum.</title>
        <authorList>
            <person name="Mitreva M."/>
        </authorList>
    </citation>
    <scope>NUCLEOTIDE SEQUENCE [LARGE SCALE GENOMIC DNA]</scope>
</reference>
<evidence type="ECO:0000256" key="8">
    <source>
        <dbReference type="ARBA" id="ARBA00022490"/>
    </source>
</evidence>
<sequence>MKTLKELGPEVDRHIRSILDFPKKGINFRQVGPNLLWNCALRDIMPLFANPSLVQDLCSAIAHHIRTDVGKVDAVAALEARGFLFGPTVAMSLGVPFVPIRKKGKLPGDCLQASYDVVEVQKDAMKPGWKVVIVDDLLATGGTLKAAVDVVQKAGAKVAEAFVLIELAPLRGRERIPGIPE</sequence>
<comment type="catalytic activity">
    <reaction evidence="1">
        <text>AMP + diphosphate = 5-phospho-alpha-D-ribose 1-diphosphate + adenine</text>
        <dbReference type="Rhea" id="RHEA:16609"/>
        <dbReference type="ChEBI" id="CHEBI:16708"/>
        <dbReference type="ChEBI" id="CHEBI:33019"/>
        <dbReference type="ChEBI" id="CHEBI:58017"/>
        <dbReference type="ChEBI" id="CHEBI:456215"/>
        <dbReference type="EC" id="2.4.2.7"/>
    </reaction>
</comment>
<evidence type="ECO:0000256" key="2">
    <source>
        <dbReference type="ARBA" id="ARBA00003968"/>
    </source>
</evidence>
<comment type="function">
    <text evidence="2">Catalyzes a salvage reaction resulting in the formation of AMP, that is energically less costly than de novo synthesis.</text>
</comment>
<keyword evidence="11" id="KW-0660">Purine salvage</keyword>
<dbReference type="EMBL" id="KE125761">
    <property type="protein sequence ID" value="EPB67160.1"/>
    <property type="molecule type" value="Genomic_DNA"/>
</dbReference>